<feature type="region of interest" description="Disordered" evidence="1">
    <location>
        <begin position="1"/>
        <end position="21"/>
    </location>
</feature>
<evidence type="ECO:0000313" key="3">
    <source>
        <dbReference type="Proteomes" id="UP001596067"/>
    </source>
</evidence>
<sequence length="40" mass="4159">MSLTSTPPPIPPITDEDRDQAAGAADRLLTRLLGARGGAR</sequence>
<dbReference type="EMBL" id="JBHSOD010000009">
    <property type="protein sequence ID" value="MFC5885349.1"/>
    <property type="molecule type" value="Genomic_DNA"/>
</dbReference>
<protein>
    <submittedName>
        <fullName evidence="2">Uncharacterized protein</fullName>
    </submittedName>
</protein>
<organism evidence="2 3">
    <name type="scientific">Kitasatospora aburaviensis</name>
    <dbReference type="NCBI Taxonomy" id="67265"/>
    <lineage>
        <taxon>Bacteria</taxon>
        <taxon>Bacillati</taxon>
        <taxon>Actinomycetota</taxon>
        <taxon>Actinomycetes</taxon>
        <taxon>Kitasatosporales</taxon>
        <taxon>Streptomycetaceae</taxon>
        <taxon>Kitasatospora</taxon>
    </lineage>
</organism>
<reference evidence="3" key="1">
    <citation type="journal article" date="2019" name="Int. J. Syst. Evol. Microbiol.">
        <title>The Global Catalogue of Microorganisms (GCM) 10K type strain sequencing project: providing services to taxonomists for standard genome sequencing and annotation.</title>
        <authorList>
            <consortium name="The Broad Institute Genomics Platform"/>
            <consortium name="The Broad Institute Genome Sequencing Center for Infectious Disease"/>
            <person name="Wu L."/>
            <person name="Ma J."/>
        </authorList>
    </citation>
    <scope>NUCLEOTIDE SEQUENCE [LARGE SCALE GENOMIC DNA]</scope>
    <source>
        <strain evidence="3">CGMCC 4.1469</strain>
    </source>
</reference>
<gene>
    <name evidence="2" type="ORF">ACFP0N_10225</name>
</gene>
<name>A0ABW1EWP9_9ACTN</name>
<evidence type="ECO:0000313" key="2">
    <source>
        <dbReference type="EMBL" id="MFC5885349.1"/>
    </source>
</evidence>
<keyword evidence="3" id="KW-1185">Reference proteome</keyword>
<comment type="caution">
    <text evidence="2">The sequence shown here is derived from an EMBL/GenBank/DDBJ whole genome shotgun (WGS) entry which is preliminary data.</text>
</comment>
<accession>A0ABW1EWP9</accession>
<feature type="compositionally biased region" description="Pro residues" evidence="1">
    <location>
        <begin position="1"/>
        <end position="12"/>
    </location>
</feature>
<dbReference type="Proteomes" id="UP001596067">
    <property type="component" value="Unassembled WGS sequence"/>
</dbReference>
<dbReference type="RefSeq" id="WP_313764236.1">
    <property type="nucleotide sequence ID" value="NZ_BAAAVH010000121.1"/>
</dbReference>
<evidence type="ECO:0000256" key="1">
    <source>
        <dbReference type="SAM" id="MobiDB-lite"/>
    </source>
</evidence>
<proteinExistence type="predicted"/>